<dbReference type="InterPro" id="IPR004154">
    <property type="entry name" value="Anticodon-bd"/>
</dbReference>
<evidence type="ECO:0000259" key="11">
    <source>
        <dbReference type="PROSITE" id="PS50862"/>
    </source>
</evidence>
<dbReference type="Gene3D" id="3.40.50.800">
    <property type="entry name" value="Anticodon-binding domain"/>
    <property type="match status" value="1"/>
</dbReference>
<dbReference type="HAMAP" id="MF_01569">
    <property type="entry name" value="Pro_tRNA_synth_type1"/>
    <property type="match status" value="1"/>
</dbReference>
<keyword evidence="5 10" id="KW-0547">Nucleotide-binding</keyword>
<evidence type="ECO:0000256" key="7">
    <source>
        <dbReference type="ARBA" id="ARBA00022917"/>
    </source>
</evidence>
<comment type="subcellular location">
    <subcellularLocation>
        <location evidence="1 10">Cytoplasm</location>
    </subcellularLocation>
</comment>
<dbReference type="RefSeq" id="WP_251604736.1">
    <property type="nucleotide sequence ID" value="NZ_JAMQJY010000001.1"/>
</dbReference>
<keyword evidence="3 10" id="KW-0963">Cytoplasm</keyword>
<evidence type="ECO:0000313" key="12">
    <source>
        <dbReference type="EMBL" id="MCM2674708.1"/>
    </source>
</evidence>
<dbReference type="Pfam" id="PF03129">
    <property type="entry name" value="HGTP_anticodon"/>
    <property type="match status" value="1"/>
</dbReference>
<accession>A0ABT0XFN9</accession>
<protein>
    <recommendedName>
        <fullName evidence="10">Proline--tRNA ligase</fullName>
        <ecNumber evidence="10">6.1.1.15</ecNumber>
    </recommendedName>
    <alternativeName>
        <fullName evidence="10">Prolyl-tRNA synthetase</fullName>
        <shortName evidence="10">ProRS</shortName>
    </alternativeName>
</protein>
<evidence type="ECO:0000256" key="10">
    <source>
        <dbReference type="HAMAP-Rule" id="MF_01569"/>
    </source>
</evidence>
<dbReference type="InterPro" id="IPR036621">
    <property type="entry name" value="Anticodon-bd_dom_sf"/>
</dbReference>
<reference evidence="12" key="1">
    <citation type="submission" date="2022-06" db="EMBL/GenBank/DDBJ databases">
        <title>Alkalicoccobacillus porphyridii sp. nov., isolated from a marine red alga, Porphyridium purpureum and reclassification of Shouchella plakortidis and Shouchella gibsonii as Alkalicoccobacillus plakortidis comb. nov. and Alkalicoccobacillus gibsonii comb. nov.</title>
        <authorList>
            <person name="Kim K.H."/>
            <person name="Lee J.K."/>
            <person name="Han D.M."/>
            <person name="Baek J.H."/>
            <person name="Jeon C.O."/>
        </authorList>
    </citation>
    <scope>NUCLEOTIDE SEQUENCE</scope>
    <source>
        <strain evidence="12">DSM 19153</strain>
    </source>
</reference>
<dbReference type="PRINTS" id="PR01046">
    <property type="entry name" value="TRNASYNTHPRO"/>
</dbReference>
<dbReference type="InterPro" id="IPR044140">
    <property type="entry name" value="ProRS_anticodon_short"/>
</dbReference>
<dbReference type="EMBL" id="JAMQJY010000001">
    <property type="protein sequence ID" value="MCM2674708.1"/>
    <property type="molecule type" value="Genomic_DNA"/>
</dbReference>
<comment type="domain">
    <text evidence="10">Consists of three domains: the N-terminal catalytic domain, the editing domain and the C-terminal anticodon-binding domain.</text>
</comment>
<evidence type="ECO:0000256" key="1">
    <source>
        <dbReference type="ARBA" id="ARBA00004496"/>
    </source>
</evidence>
<dbReference type="InterPro" id="IPR002316">
    <property type="entry name" value="Pro-tRNA-ligase_IIa"/>
</dbReference>
<evidence type="ECO:0000256" key="2">
    <source>
        <dbReference type="ARBA" id="ARBA00011738"/>
    </source>
</evidence>
<feature type="domain" description="Aminoacyl-transfer RNA synthetases class-II family profile" evidence="11">
    <location>
        <begin position="48"/>
        <end position="465"/>
    </location>
</feature>
<name>A0ABT0XFN9_9BACI</name>
<dbReference type="InterPro" id="IPR006195">
    <property type="entry name" value="aa-tRNA-synth_II"/>
</dbReference>
<evidence type="ECO:0000256" key="9">
    <source>
        <dbReference type="ARBA" id="ARBA00047671"/>
    </source>
</evidence>
<proteinExistence type="inferred from homology"/>
<dbReference type="NCBIfam" id="TIGR00409">
    <property type="entry name" value="proS_fam_II"/>
    <property type="match status" value="1"/>
</dbReference>
<dbReference type="InterPro" id="IPR023717">
    <property type="entry name" value="Pro-tRNA-Synthase_IIa_type1"/>
</dbReference>
<comment type="subunit">
    <text evidence="2 10">Homodimer.</text>
</comment>
<evidence type="ECO:0000256" key="8">
    <source>
        <dbReference type="ARBA" id="ARBA00023146"/>
    </source>
</evidence>
<keyword evidence="4 10" id="KW-0436">Ligase</keyword>
<dbReference type="SUPFAM" id="SSF55681">
    <property type="entry name" value="Class II aaRS and biotin synthetases"/>
    <property type="match status" value="1"/>
</dbReference>
<dbReference type="PANTHER" id="PTHR42753">
    <property type="entry name" value="MITOCHONDRIAL RIBOSOME PROTEIN L39/PROLYL-TRNA LIGASE FAMILY MEMBER"/>
    <property type="match status" value="1"/>
</dbReference>
<dbReference type="SUPFAM" id="SSF52954">
    <property type="entry name" value="Class II aaRS ABD-related"/>
    <property type="match status" value="1"/>
</dbReference>
<dbReference type="InterPro" id="IPR033730">
    <property type="entry name" value="ProRS_core_prok"/>
</dbReference>
<comment type="function">
    <text evidence="10">Catalyzes the attachment of proline to tRNA(Pro) in a two-step reaction: proline is first activated by ATP to form Pro-AMP and then transferred to the acceptor end of tRNA(Pro). As ProRS can inadvertently accommodate and process non-cognate amino acids such as alanine and cysteine, to avoid such errors it has two additional distinct editing activities against alanine. One activity is designated as 'pretransfer' editing and involves the tRNA(Pro)-independent hydrolysis of activated Ala-AMP. The other activity is designated 'posttransfer' editing and involves deacylation of mischarged Ala-tRNA(Pro). The misacylated Cys-tRNA(Pro) is not edited by ProRS.</text>
</comment>
<dbReference type="Pfam" id="PF00587">
    <property type="entry name" value="tRNA-synt_2b"/>
    <property type="match status" value="1"/>
</dbReference>
<gene>
    <name evidence="10" type="primary">proS</name>
    <name evidence="12" type="ORF">NDM98_03755</name>
</gene>
<dbReference type="InterPro" id="IPR050062">
    <property type="entry name" value="Pro-tRNA_synthetase"/>
</dbReference>
<dbReference type="Pfam" id="PF04073">
    <property type="entry name" value="tRNA_edit"/>
    <property type="match status" value="1"/>
</dbReference>
<keyword evidence="7 10" id="KW-0648">Protein biosynthesis</keyword>
<dbReference type="PANTHER" id="PTHR42753:SF2">
    <property type="entry name" value="PROLINE--TRNA LIGASE"/>
    <property type="match status" value="1"/>
</dbReference>
<organism evidence="12 13">
    <name type="scientific">Alkalicoccobacillus plakortidis</name>
    <dbReference type="NCBI Taxonomy" id="444060"/>
    <lineage>
        <taxon>Bacteria</taxon>
        <taxon>Bacillati</taxon>
        <taxon>Bacillota</taxon>
        <taxon>Bacilli</taxon>
        <taxon>Bacillales</taxon>
        <taxon>Bacillaceae</taxon>
        <taxon>Alkalicoccobacillus</taxon>
    </lineage>
</organism>
<keyword evidence="13" id="KW-1185">Reference proteome</keyword>
<dbReference type="CDD" id="cd00861">
    <property type="entry name" value="ProRS_anticodon_short"/>
    <property type="match status" value="1"/>
</dbReference>
<dbReference type="CDD" id="cd00779">
    <property type="entry name" value="ProRS_core_prok"/>
    <property type="match status" value="1"/>
</dbReference>
<dbReference type="Gene3D" id="3.30.930.10">
    <property type="entry name" value="Bira Bifunctional Protein, Domain 2"/>
    <property type="match status" value="2"/>
</dbReference>
<dbReference type="Proteomes" id="UP001203665">
    <property type="component" value="Unassembled WGS sequence"/>
</dbReference>
<evidence type="ECO:0000256" key="5">
    <source>
        <dbReference type="ARBA" id="ARBA00022741"/>
    </source>
</evidence>
<evidence type="ECO:0000256" key="3">
    <source>
        <dbReference type="ARBA" id="ARBA00022490"/>
    </source>
</evidence>
<evidence type="ECO:0000256" key="4">
    <source>
        <dbReference type="ARBA" id="ARBA00022598"/>
    </source>
</evidence>
<keyword evidence="8 10" id="KW-0030">Aminoacyl-tRNA synthetase</keyword>
<dbReference type="SUPFAM" id="SSF55826">
    <property type="entry name" value="YbaK/ProRS associated domain"/>
    <property type="match status" value="1"/>
</dbReference>
<dbReference type="EC" id="6.1.1.15" evidence="10"/>
<comment type="catalytic activity">
    <reaction evidence="9 10">
        <text>tRNA(Pro) + L-proline + ATP = L-prolyl-tRNA(Pro) + AMP + diphosphate</text>
        <dbReference type="Rhea" id="RHEA:14305"/>
        <dbReference type="Rhea" id="RHEA-COMP:9700"/>
        <dbReference type="Rhea" id="RHEA-COMP:9702"/>
        <dbReference type="ChEBI" id="CHEBI:30616"/>
        <dbReference type="ChEBI" id="CHEBI:33019"/>
        <dbReference type="ChEBI" id="CHEBI:60039"/>
        <dbReference type="ChEBI" id="CHEBI:78442"/>
        <dbReference type="ChEBI" id="CHEBI:78532"/>
        <dbReference type="ChEBI" id="CHEBI:456215"/>
        <dbReference type="EC" id="6.1.1.15"/>
    </reaction>
</comment>
<evidence type="ECO:0000256" key="6">
    <source>
        <dbReference type="ARBA" id="ARBA00022840"/>
    </source>
</evidence>
<dbReference type="PROSITE" id="PS50862">
    <property type="entry name" value="AA_TRNA_LIGASE_II"/>
    <property type="match status" value="1"/>
</dbReference>
<dbReference type="NCBIfam" id="NF006625">
    <property type="entry name" value="PRK09194.1"/>
    <property type="match status" value="1"/>
</dbReference>
<sequence>MRQKTFLLPTLRDVPSDADVKSHQLMLRAGMMRQTAAGVYTYLPLAKRVIAKVEAIVREELEAIEAQELTLPSLHPAELWQETGRWDKMGGELIRLKDRHGRDFALGPTHEEVITSIIRDAIGSYKKLPLNVFQIQTKFRDERRPRFGLLRGREFIMKDAYSFHGTEESLDETYQAMYQAYERIFTRAGLTFRAVIADSGAMGGKDTFEFMALAEVGEDTIAYSDTSTYAANIEMAAVLPEENEEATSSEPLQKATVTAALTIKEAAQQLEWPLSHTVRTVPVKLNDDEIVLLLLRADHELNEVKSIHELHVKSVSVLSEQEVEQAFNVEAGLLSALDQEGIRIIADQSLKGLSGILMNTATKDEVAIQVDPARDLKIDSYADLRTIQEGDASPDGEGTIQFARGIEIGQVFKLGTFYSDSMGATFLDQNGRANPYKMGCYGIGISRTVAAIIEQHNDENGIIWPVSVAPFDLHLLTLNSKNEEQVELSEQLYASLKQSGWDVLYDDRPERAGVKFKDADLIGMPIRVAVGKRAQEGFVELKVRSTGESLDVHVDDLAETIQSKLQELSNV</sequence>
<dbReference type="InterPro" id="IPR002314">
    <property type="entry name" value="aa-tRNA-synt_IIb"/>
</dbReference>
<dbReference type="InterPro" id="IPR036754">
    <property type="entry name" value="YbaK/aa-tRNA-synt-asso_dom_sf"/>
</dbReference>
<comment type="similarity">
    <text evidence="10">Belongs to the class-II aminoacyl-tRNA synthetase family. ProS type 1 subfamily.</text>
</comment>
<dbReference type="InterPro" id="IPR007214">
    <property type="entry name" value="YbaK/aa-tRNA-synth-assoc-dom"/>
</dbReference>
<dbReference type="GO" id="GO:0004827">
    <property type="term" value="F:proline-tRNA ligase activity"/>
    <property type="evidence" value="ECO:0007669"/>
    <property type="project" value="UniProtKB-EC"/>
</dbReference>
<dbReference type="InterPro" id="IPR045864">
    <property type="entry name" value="aa-tRNA-synth_II/BPL/LPL"/>
</dbReference>
<comment type="caution">
    <text evidence="12">The sequence shown here is derived from an EMBL/GenBank/DDBJ whole genome shotgun (WGS) entry which is preliminary data.</text>
</comment>
<keyword evidence="6 10" id="KW-0067">ATP-binding</keyword>
<dbReference type="InterPro" id="IPR004500">
    <property type="entry name" value="Pro-tRNA-synth_IIa_bac-type"/>
</dbReference>
<evidence type="ECO:0000313" key="13">
    <source>
        <dbReference type="Proteomes" id="UP001203665"/>
    </source>
</evidence>